<evidence type="ECO:0000313" key="2">
    <source>
        <dbReference type="EMBL" id="VDP79198.1"/>
    </source>
</evidence>
<dbReference type="Proteomes" id="UP000272942">
    <property type="component" value="Unassembled WGS sequence"/>
</dbReference>
<dbReference type="AlphaFoldDB" id="A0A183AIF2"/>
<sequence length="94" mass="10256">MQVDQPNAMISTTDADGDFCLLDFSSGPFRPYLDDLEDPSSPRPSISAPCLALTPDKHAETNSRTPGPAKFRHQASMQPDYMHASLRPAAPARQ</sequence>
<feature type="region of interest" description="Disordered" evidence="1">
    <location>
        <begin position="55"/>
        <end position="94"/>
    </location>
</feature>
<reference evidence="2 3" key="2">
    <citation type="submission" date="2018-11" db="EMBL/GenBank/DDBJ databases">
        <authorList>
            <consortium name="Pathogen Informatics"/>
        </authorList>
    </citation>
    <scope>NUCLEOTIDE SEQUENCE [LARGE SCALE GENOMIC DNA]</scope>
    <source>
        <strain evidence="2 3">Egypt</strain>
    </source>
</reference>
<dbReference type="OrthoDB" id="6425297at2759"/>
<dbReference type="EMBL" id="UZAN01043763">
    <property type="protein sequence ID" value="VDP79198.1"/>
    <property type="molecule type" value="Genomic_DNA"/>
</dbReference>
<keyword evidence="3" id="KW-1185">Reference proteome</keyword>
<evidence type="ECO:0000313" key="4">
    <source>
        <dbReference type="WBParaSite" id="ECPE_0000675001-mRNA-1"/>
    </source>
</evidence>
<protein>
    <submittedName>
        <fullName evidence="2 4">Uncharacterized protein</fullName>
    </submittedName>
</protein>
<dbReference type="WBParaSite" id="ECPE_0000675001-mRNA-1">
    <property type="protein sequence ID" value="ECPE_0000675001-mRNA-1"/>
    <property type="gene ID" value="ECPE_0000675001"/>
</dbReference>
<gene>
    <name evidence="2" type="ORF">ECPE_LOCUS6737</name>
</gene>
<evidence type="ECO:0000256" key="1">
    <source>
        <dbReference type="SAM" id="MobiDB-lite"/>
    </source>
</evidence>
<reference evidence="4" key="1">
    <citation type="submission" date="2016-06" db="UniProtKB">
        <authorList>
            <consortium name="WormBaseParasite"/>
        </authorList>
    </citation>
    <scope>IDENTIFICATION</scope>
</reference>
<organism evidence="4">
    <name type="scientific">Echinostoma caproni</name>
    <dbReference type="NCBI Taxonomy" id="27848"/>
    <lineage>
        <taxon>Eukaryota</taxon>
        <taxon>Metazoa</taxon>
        <taxon>Spiralia</taxon>
        <taxon>Lophotrochozoa</taxon>
        <taxon>Platyhelminthes</taxon>
        <taxon>Trematoda</taxon>
        <taxon>Digenea</taxon>
        <taxon>Plagiorchiida</taxon>
        <taxon>Echinostomata</taxon>
        <taxon>Echinostomatoidea</taxon>
        <taxon>Echinostomatidae</taxon>
        <taxon>Echinostoma</taxon>
    </lineage>
</organism>
<accession>A0A183AIF2</accession>
<evidence type="ECO:0000313" key="3">
    <source>
        <dbReference type="Proteomes" id="UP000272942"/>
    </source>
</evidence>
<name>A0A183AIF2_9TREM</name>
<proteinExistence type="predicted"/>